<evidence type="ECO:0000256" key="4">
    <source>
        <dbReference type="ARBA" id="ARBA00023157"/>
    </source>
</evidence>
<dbReference type="Gene3D" id="2.70.50.70">
    <property type="match status" value="1"/>
</dbReference>
<keyword evidence="4 5" id="KW-1015">Disulfide bond</keyword>
<dbReference type="AlphaFoldDB" id="A0A7C8M891"/>
<evidence type="ECO:0000256" key="5">
    <source>
        <dbReference type="RuleBase" id="RU368122"/>
    </source>
</evidence>
<comment type="catalytic activity">
    <reaction evidence="5">
        <text>[(1-&gt;4)-beta-D-glucosyl]n+m + reduced acceptor + O2 = 4-dehydro-beta-D-glucosyl-[(1-&gt;4)-beta-D-glucosyl]n-1 + [(1-&gt;4)-beta-D-glucosyl]m + acceptor + H2O.</text>
        <dbReference type="EC" id="1.14.99.56"/>
    </reaction>
</comment>
<keyword evidence="5" id="KW-0119">Carbohydrate metabolism</keyword>
<keyword evidence="5" id="KW-0624">Polysaccharide degradation</keyword>
<comment type="cofactor">
    <cofactor evidence="1">
        <name>Cu(2+)</name>
        <dbReference type="ChEBI" id="CHEBI:29036"/>
    </cofactor>
</comment>
<dbReference type="GO" id="GO:0030248">
    <property type="term" value="F:cellulose binding"/>
    <property type="evidence" value="ECO:0007669"/>
    <property type="project" value="UniProtKB-UniRule"/>
</dbReference>
<dbReference type="GO" id="GO:0005576">
    <property type="term" value="C:extracellular region"/>
    <property type="evidence" value="ECO:0007669"/>
    <property type="project" value="UniProtKB-SubCell"/>
</dbReference>
<dbReference type="GO" id="GO:0008810">
    <property type="term" value="F:cellulase activity"/>
    <property type="evidence" value="ECO:0007669"/>
    <property type="project" value="UniProtKB-UniRule"/>
</dbReference>
<gene>
    <name evidence="8" type="ORF">BDV95DRAFT_629398</name>
</gene>
<evidence type="ECO:0000313" key="9">
    <source>
        <dbReference type="Proteomes" id="UP000481861"/>
    </source>
</evidence>
<evidence type="ECO:0000256" key="1">
    <source>
        <dbReference type="ARBA" id="ARBA00001973"/>
    </source>
</evidence>
<comment type="caution">
    <text evidence="8">The sequence shown here is derived from an EMBL/GenBank/DDBJ whole genome shotgun (WGS) entry which is preliminary data.</text>
</comment>
<protein>
    <recommendedName>
        <fullName evidence="5">AA9 family lytic polysaccharide monooxygenase</fullName>
        <ecNumber evidence="5">1.14.99.56</ecNumber>
    </recommendedName>
    <alternativeName>
        <fullName evidence="5">Endo-beta-1,4-glucanase</fullName>
    </alternativeName>
    <alternativeName>
        <fullName evidence="5">Glycosyl hydrolase 61 family protein</fullName>
    </alternativeName>
</protein>
<comment type="subcellular location">
    <subcellularLocation>
        <location evidence="2 5">Secreted</location>
    </subcellularLocation>
</comment>
<dbReference type="InterPro" id="IPR049892">
    <property type="entry name" value="AA9"/>
</dbReference>
<dbReference type="GO" id="GO:0030245">
    <property type="term" value="P:cellulose catabolic process"/>
    <property type="evidence" value="ECO:0007669"/>
    <property type="project" value="UniProtKB-UniRule"/>
</dbReference>
<dbReference type="EMBL" id="JAADJZ010000014">
    <property type="protein sequence ID" value="KAF2870115.1"/>
    <property type="molecule type" value="Genomic_DNA"/>
</dbReference>
<dbReference type="EC" id="1.14.99.56" evidence="5"/>
<comment type="function">
    <text evidence="5">Lytic polysaccharide monooxygenase (LMPO) that depolymerizes crystalline and amorphous polysaccharides via the oxidation of scissile alpha- or beta-(1-4)-glycosidic bonds, yielding C1 and/or C4 oxidation products. Catalysis by LPMOs requires the reduction of the active-site copper from Cu(II) to Cu(I) by a reducing agent and H(2)O(2) or O(2) as a cosubstrate.</text>
</comment>
<keyword evidence="9" id="KW-1185">Reference proteome</keyword>
<evidence type="ECO:0000313" key="8">
    <source>
        <dbReference type="EMBL" id="KAF2870115.1"/>
    </source>
</evidence>
<dbReference type="Pfam" id="PF03443">
    <property type="entry name" value="AA9"/>
    <property type="match status" value="1"/>
</dbReference>
<keyword evidence="3 5" id="KW-0964">Secreted</keyword>
<dbReference type="OrthoDB" id="4849160at2759"/>
<keyword evidence="6" id="KW-0732">Signal</keyword>
<comment type="domain">
    <text evidence="5">Has a modular structure: an endo-beta-1,4-glucanase catalytic module at the N-terminus, a linker rich in serines and threonines, and a C-terminal carbohydrate-binding module (CBM).</text>
</comment>
<dbReference type="Proteomes" id="UP000481861">
    <property type="component" value="Unassembled WGS sequence"/>
</dbReference>
<feature type="chain" id="PRO_5028897957" description="AA9 family lytic polysaccharide monooxygenase" evidence="6">
    <location>
        <begin position="20"/>
        <end position="235"/>
    </location>
</feature>
<feature type="signal peptide" evidence="6">
    <location>
        <begin position="1"/>
        <end position="19"/>
    </location>
</feature>
<evidence type="ECO:0000256" key="2">
    <source>
        <dbReference type="ARBA" id="ARBA00004613"/>
    </source>
</evidence>
<dbReference type="PANTHER" id="PTHR33353:SF19">
    <property type="entry name" value="GLYCOSYLHYDROLASE FAMILY 61-8 PROTEIN"/>
    <property type="match status" value="1"/>
</dbReference>
<reference evidence="8 9" key="1">
    <citation type="submission" date="2020-01" db="EMBL/GenBank/DDBJ databases">
        <authorList>
            <consortium name="DOE Joint Genome Institute"/>
            <person name="Haridas S."/>
            <person name="Albert R."/>
            <person name="Binder M."/>
            <person name="Bloem J."/>
            <person name="Labutti K."/>
            <person name="Salamov A."/>
            <person name="Andreopoulos B."/>
            <person name="Baker S.E."/>
            <person name="Barry K."/>
            <person name="Bills G."/>
            <person name="Bluhm B.H."/>
            <person name="Cannon C."/>
            <person name="Castanera R."/>
            <person name="Culley D.E."/>
            <person name="Daum C."/>
            <person name="Ezra D."/>
            <person name="Gonzalez J.B."/>
            <person name="Henrissat B."/>
            <person name="Kuo A."/>
            <person name="Liang C."/>
            <person name="Lipzen A."/>
            <person name="Lutzoni F."/>
            <person name="Magnuson J."/>
            <person name="Mondo S."/>
            <person name="Nolan M."/>
            <person name="Ohm R."/>
            <person name="Pangilinan J."/>
            <person name="Park H.-J.H."/>
            <person name="Ramirez L."/>
            <person name="Alfaro M."/>
            <person name="Sun H."/>
            <person name="Tritt A."/>
            <person name="Yoshinaga Y."/>
            <person name="Zwiers L.-H.L."/>
            <person name="Turgeon B.G."/>
            <person name="Goodwin S.B."/>
            <person name="Spatafora J.W."/>
            <person name="Crous P.W."/>
            <person name="Grigoriev I.V."/>
        </authorList>
    </citation>
    <scope>NUCLEOTIDE SEQUENCE [LARGE SCALE GENOMIC DNA]</scope>
    <source>
        <strain evidence="8 9">CBS 611.86</strain>
    </source>
</reference>
<feature type="domain" description="Auxiliary Activity family 9 catalytic" evidence="7">
    <location>
        <begin position="20"/>
        <end position="224"/>
    </location>
</feature>
<organism evidence="8 9">
    <name type="scientific">Massariosphaeria phaeospora</name>
    <dbReference type="NCBI Taxonomy" id="100035"/>
    <lineage>
        <taxon>Eukaryota</taxon>
        <taxon>Fungi</taxon>
        <taxon>Dikarya</taxon>
        <taxon>Ascomycota</taxon>
        <taxon>Pezizomycotina</taxon>
        <taxon>Dothideomycetes</taxon>
        <taxon>Pleosporomycetidae</taxon>
        <taxon>Pleosporales</taxon>
        <taxon>Pleosporales incertae sedis</taxon>
        <taxon>Massariosphaeria</taxon>
    </lineage>
</organism>
<name>A0A7C8M891_9PLEO</name>
<dbReference type="InterPro" id="IPR005103">
    <property type="entry name" value="AA9_LPMO"/>
</dbReference>
<evidence type="ECO:0000256" key="6">
    <source>
        <dbReference type="SAM" id="SignalP"/>
    </source>
</evidence>
<keyword evidence="8" id="KW-0378">Hydrolase</keyword>
<dbReference type="PANTHER" id="PTHR33353">
    <property type="entry name" value="PUTATIVE (AFU_ORTHOLOGUE AFUA_1G12560)-RELATED"/>
    <property type="match status" value="1"/>
</dbReference>
<evidence type="ECO:0000259" key="7">
    <source>
        <dbReference type="Pfam" id="PF03443"/>
    </source>
</evidence>
<evidence type="ECO:0000256" key="3">
    <source>
        <dbReference type="ARBA" id="ARBA00022525"/>
    </source>
</evidence>
<accession>A0A7C8M891</accession>
<sequence>MPQFQLASFLLACVPLVASHGGGQQYTIDNVVHSGAGADVLNTTTSTIQRLWSYSGFDQRNNLTDALLACGDPGTPSEHSYHAPHTAGSTISIDYIPAGSNQPTGFDHPYGPMLAYMAACPAAGCEAVDTQAQIWFKIWQVGLRSGEFVSGDWAMRDIQAGQPLAFATPKTLRPGKYLLRHEMVNLQTGPVQVFPNCVQLDVKGRGDSVPDKEALVAFPGAYEGNWGLGVVLLGA</sequence>
<keyword evidence="5" id="KW-0136">Cellulose degradation</keyword>
<proteinExistence type="predicted"/>